<evidence type="ECO:0000256" key="1">
    <source>
        <dbReference type="SAM" id="MobiDB-lite"/>
    </source>
</evidence>
<sequence length="82" mass="8976">MAGLADGSQLVSPEECDAVLSTQRSSGLSTMTPSQNPAQGDDEEDDTEEMTQRIWDSLLPVDEEEKRDREEKPENPPGGQNV</sequence>
<comment type="caution">
    <text evidence="2">The sequence shown here is derived from an EMBL/GenBank/DDBJ whole genome shotgun (WGS) entry which is preliminary data.</text>
</comment>
<feature type="compositionally biased region" description="Acidic residues" evidence="1">
    <location>
        <begin position="40"/>
        <end position="49"/>
    </location>
</feature>
<proteinExistence type="predicted"/>
<evidence type="ECO:0000313" key="2">
    <source>
        <dbReference type="EMBL" id="KAG7168015.1"/>
    </source>
</evidence>
<dbReference type="Proteomes" id="UP000747542">
    <property type="component" value="Unassembled WGS sequence"/>
</dbReference>
<gene>
    <name evidence="2" type="ORF">Hamer_G018451</name>
</gene>
<dbReference type="EMBL" id="JAHLQT010021080">
    <property type="protein sequence ID" value="KAG7168015.1"/>
    <property type="molecule type" value="Genomic_DNA"/>
</dbReference>
<feature type="compositionally biased region" description="Basic and acidic residues" evidence="1">
    <location>
        <begin position="64"/>
        <end position="74"/>
    </location>
</feature>
<name>A0A8J5K0P5_HOMAM</name>
<organism evidence="2 3">
    <name type="scientific">Homarus americanus</name>
    <name type="common">American lobster</name>
    <dbReference type="NCBI Taxonomy" id="6706"/>
    <lineage>
        <taxon>Eukaryota</taxon>
        <taxon>Metazoa</taxon>
        <taxon>Ecdysozoa</taxon>
        <taxon>Arthropoda</taxon>
        <taxon>Crustacea</taxon>
        <taxon>Multicrustacea</taxon>
        <taxon>Malacostraca</taxon>
        <taxon>Eumalacostraca</taxon>
        <taxon>Eucarida</taxon>
        <taxon>Decapoda</taxon>
        <taxon>Pleocyemata</taxon>
        <taxon>Astacidea</taxon>
        <taxon>Nephropoidea</taxon>
        <taxon>Nephropidae</taxon>
        <taxon>Homarus</taxon>
    </lineage>
</organism>
<feature type="non-terminal residue" evidence="2">
    <location>
        <position position="82"/>
    </location>
</feature>
<keyword evidence="3" id="KW-1185">Reference proteome</keyword>
<reference evidence="2" key="1">
    <citation type="journal article" date="2021" name="Sci. Adv.">
        <title>The American lobster genome reveals insights on longevity, neural, and immune adaptations.</title>
        <authorList>
            <person name="Polinski J.M."/>
            <person name="Zimin A.V."/>
            <person name="Clark K.F."/>
            <person name="Kohn A.B."/>
            <person name="Sadowski N."/>
            <person name="Timp W."/>
            <person name="Ptitsyn A."/>
            <person name="Khanna P."/>
            <person name="Romanova D.Y."/>
            <person name="Williams P."/>
            <person name="Greenwood S.J."/>
            <person name="Moroz L.L."/>
            <person name="Walt D.R."/>
            <person name="Bodnar A.G."/>
        </authorList>
    </citation>
    <scope>NUCLEOTIDE SEQUENCE</scope>
    <source>
        <strain evidence="2">GMGI-L3</strain>
    </source>
</reference>
<dbReference type="AlphaFoldDB" id="A0A8J5K0P5"/>
<protein>
    <submittedName>
        <fullName evidence="2">Uncharacterized protein</fullName>
    </submittedName>
</protein>
<accession>A0A8J5K0P5</accession>
<feature type="region of interest" description="Disordered" evidence="1">
    <location>
        <begin position="1"/>
        <end position="82"/>
    </location>
</feature>
<evidence type="ECO:0000313" key="3">
    <source>
        <dbReference type="Proteomes" id="UP000747542"/>
    </source>
</evidence>
<feature type="compositionally biased region" description="Polar residues" evidence="1">
    <location>
        <begin position="20"/>
        <end position="38"/>
    </location>
</feature>